<evidence type="ECO:0000256" key="1">
    <source>
        <dbReference type="ARBA" id="ARBA00010641"/>
    </source>
</evidence>
<dbReference type="InterPro" id="IPR014284">
    <property type="entry name" value="RNA_pol_sigma-70_dom"/>
</dbReference>
<comment type="caution">
    <text evidence="7">The sequence shown here is derived from an EMBL/GenBank/DDBJ whole genome shotgun (WGS) entry which is preliminary data.</text>
</comment>
<dbReference type="InterPro" id="IPR013325">
    <property type="entry name" value="RNA_pol_sigma_r2"/>
</dbReference>
<dbReference type="RefSeq" id="WP_278003901.1">
    <property type="nucleotide sequence ID" value="NZ_JARSBN010000001.1"/>
</dbReference>
<dbReference type="Gene3D" id="1.10.1740.10">
    <property type="match status" value="1"/>
</dbReference>
<feature type="domain" description="RNA polymerase sigma factor 70 region 4 type 2" evidence="6">
    <location>
        <begin position="118"/>
        <end position="169"/>
    </location>
</feature>
<dbReference type="InterPro" id="IPR007627">
    <property type="entry name" value="RNA_pol_sigma70_r2"/>
</dbReference>
<dbReference type="InterPro" id="IPR013324">
    <property type="entry name" value="RNA_pol_sigma_r3/r4-like"/>
</dbReference>
<dbReference type="CDD" id="cd06171">
    <property type="entry name" value="Sigma70_r4"/>
    <property type="match status" value="1"/>
</dbReference>
<gene>
    <name evidence="7" type="ORF">P7122_00885</name>
</gene>
<dbReference type="Pfam" id="PF04542">
    <property type="entry name" value="Sigma70_r2"/>
    <property type="match status" value="1"/>
</dbReference>
<evidence type="ECO:0000313" key="8">
    <source>
        <dbReference type="Proteomes" id="UP001529085"/>
    </source>
</evidence>
<dbReference type="PANTHER" id="PTHR43133:SF51">
    <property type="entry name" value="RNA POLYMERASE SIGMA FACTOR"/>
    <property type="match status" value="1"/>
</dbReference>
<evidence type="ECO:0000259" key="6">
    <source>
        <dbReference type="Pfam" id="PF08281"/>
    </source>
</evidence>
<dbReference type="EMBL" id="JARSBN010000001">
    <property type="protein sequence ID" value="MDG4714413.1"/>
    <property type="molecule type" value="Genomic_DNA"/>
</dbReference>
<dbReference type="Gene3D" id="1.10.10.10">
    <property type="entry name" value="Winged helix-like DNA-binding domain superfamily/Winged helix DNA-binding domain"/>
    <property type="match status" value="1"/>
</dbReference>
<evidence type="ECO:0000259" key="5">
    <source>
        <dbReference type="Pfam" id="PF04542"/>
    </source>
</evidence>
<dbReference type="InterPro" id="IPR036388">
    <property type="entry name" value="WH-like_DNA-bd_sf"/>
</dbReference>
<organism evidence="7 8">
    <name type="scientific">Winogradskyella marincola</name>
    <dbReference type="NCBI Taxonomy" id="3037795"/>
    <lineage>
        <taxon>Bacteria</taxon>
        <taxon>Pseudomonadati</taxon>
        <taxon>Bacteroidota</taxon>
        <taxon>Flavobacteriia</taxon>
        <taxon>Flavobacteriales</taxon>
        <taxon>Flavobacteriaceae</taxon>
        <taxon>Winogradskyella</taxon>
    </lineage>
</organism>
<evidence type="ECO:0000256" key="3">
    <source>
        <dbReference type="ARBA" id="ARBA00023082"/>
    </source>
</evidence>
<dbReference type="NCBIfam" id="TIGR02937">
    <property type="entry name" value="sigma70-ECF"/>
    <property type="match status" value="1"/>
</dbReference>
<evidence type="ECO:0000313" key="7">
    <source>
        <dbReference type="EMBL" id="MDG4714413.1"/>
    </source>
</evidence>
<proteinExistence type="inferred from homology"/>
<keyword evidence="3" id="KW-0731">Sigma factor</keyword>
<accession>A0ABT6FX89</accession>
<keyword evidence="8" id="KW-1185">Reference proteome</keyword>
<name>A0ABT6FX89_9FLAO</name>
<dbReference type="InterPro" id="IPR039425">
    <property type="entry name" value="RNA_pol_sigma-70-like"/>
</dbReference>
<dbReference type="InterPro" id="IPR013249">
    <property type="entry name" value="RNA_pol_sigma70_r4_t2"/>
</dbReference>
<feature type="domain" description="RNA polymerase sigma-70 region 2" evidence="5">
    <location>
        <begin position="23"/>
        <end position="89"/>
    </location>
</feature>
<evidence type="ECO:0000256" key="2">
    <source>
        <dbReference type="ARBA" id="ARBA00023015"/>
    </source>
</evidence>
<dbReference type="SUPFAM" id="SSF88946">
    <property type="entry name" value="Sigma2 domain of RNA polymerase sigma factors"/>
    <property type="match status" value="1"/>
</dbReference>
<evidence type="ECO:0000256" key="4">
    <source>
        <dbReference type="ARBA" id="ARBA00023163"/>
    </source>
</evidence>
<dbReference type="PANTHER" id="PTHR43133">
    <property type="entry name" value="RNA POLYMERASE ECF-TYPE SIGMA FACTO"/>
    <property type="match status" value="1"/>
</dbReference>
<reference evidence="7 8" key="1">
    <citation type="submission" date="2023-03" db="EMBL/GenBank/DDBJ databases">
        <title>Strain YYF002 represents a novel species in the genus Winogradskyella isolated from seawater.</title>
        <authorList>
            <person name="Fu Z.-Y."/>
        </authorList>
    </citation>
    <scope>NUCLEOTIDE SEQUENCE [LARGE SCALE GENOMIC DNA]</scope>
    <source>
        <strain evidence="7 8">YYF002</strain>
    </source>
</reference>
<comment type="similarity">
    <text evidence="1">Belongs to the sigma-70 factor family. ECF subfamily.</text>
</comment>
<keyword evidence="2" id="KW-0805">Transcription regulation</keyword>
<sequence>MHTQTESLIKACKKGNQIAQMQLYDTYCNAMFTVASRYLNNEEDAKDAMQEGFLKAFVNLSNYKPEATFGAWLKRIVINQCLDVLKKRQIEFFDVEVSELQITNEDDWNFDTNVSKKDILKAIEQLNEKHKIVIKLYLIEGYDHAEISEILEIPIKTSRTHLRRGKLKLQEFLKPKYNEARY</sequence>
<keyword evidence="4" id="KW-0804">Transcription</keyword>
<dbReference type="Proteomes" id="UP001529085">
    <property type="component" value="Unassembled WGS sequence"/>
</dbReference>
<dbReference type="SUPFAM" id="SSF88659">
    <property type="entry name" value="Sigma3 and sigma4 domains of RNA polymerase sigma factors"/>
    <property type="match status" value="1"/>
</dbReference>
<dbReference type="Pfam" id="PF08281">
    <property type="entry name" value="Sigma70_r4_2"/>
    <property type="match status" value="1"/>
</dbReference>
<protein>
    <submittedName>
        <fullName evidence="7">Sigma-70 family RNA polymerase sigma factor</fullName>
    </submittedName>
</protein>